<keyword evidence="15" id="KW-0503">Monooxygenase</keyword>
<evidence type="ECO:0000256" key="12">
    <source>
        <dbReference type="ARBA" id="ARBA00032493"/>
    </source>
</evidence>
<evidence type="ECO:0000256" key="9">
    <source>
        <dbReference type="ARBA" id="ARBA00023002"/>
    </source>
</evidence>
<comment type="similarity">
    <text evidence="3">Belongs to the lysine N(6)-hydroxylase/L-ornithine N(5)-oxygenase family.</text>
</comment>
<proteinExistence type="inferred from homology"/>
<comment type="caution">
    <text evidence="15">The sequence shown here is derived from an EMBL/GenBank/DDBJ whole genome shotgun (WGS) entry which is preliminary data.</text>
</comment>
<evidence type="ECO:0000256" key="14">
    <source>
        <dbReference type="ARBA" id="ARBA00048407"/>
    </source>
</evidence>
<keyword evidence="7" id="KW-0274">FAD</keyword>
<reference evidence="15 16" key="1">
    <citation type="submission" date="2019-11" db="EMBL/GenBank/DDBJ databases">
        <title>Bacillus idriensis genome.</title>
        <authorList>
            <person name="Konopka E.N."/>
            <person name="Newman J.D."/>
        </authorList>
    </citation>
    <scope>NUCLEOTIDE SEQUENCE [LARGE SCALE GENOMIC DNA]</scope>
    <source>
        <strain evidence="15 16">DSM 19097</strain>
    </source>
</reference>
<sequence length="436" mass="49803">MVYDVIGVGLGPFNLGMAALLDNVEDVEALFFDQKPEFNWHEGLLIEGTTLQVPFLADAVSMVNPISKYSFLNYLHHQKRLYHFYFLESFHIPRREYNHYLQWVAAELESCKFGKRVADVLHHTEGYEVLVEDVCTGEMERFIARHVVLGMGSAPNIPEWSARGKSDNLFHSAEFLHRKKKSLQADTISVIGSGQSAAEIFLELLKEQNEYGYQLNWLTRTEGFFPMEYSKLGLEHFSPDYTEYFYKLPQELKDTIVPKQDSLYKGISADTIAEIYDLLYERTIAGQKPDVHLLAKTAVLDIAATSSDLNLQCHQWEQGEAFNLHSDIVIAATGYKTVWPSAFGNLSNLLKWDSRNRPVVSKDYELELQDKRENKIFIQNGEMHTHGVGAPDLGLGAYRNAKIINQLACREVFDLPEKNVFQHFGTSHLVRSKQTV</sequence>
<dbReference type="EMBL" id="WKKF01000001">
    <property type="protein sequence ID" value="MRX53957.1"/>
    <property type="molecule type" value="Genomic_DNA"/>
</dbReference>
<dbReference type="InterPro" id="IPR025700">
    <property type="entry name" value="Lys/Orn_oxygenase"/>
</dbReference>
<dbReference type="Gene3D" id="3.50.50.60">
    <property type="entry name" value="FAD/NAD(P)-binding domain"/>
    <property type="match status" value="1"/>
</dbReference>
<keyword evidence="6" id="KW-0285">Flavoprotein</keyword>
<accession>A0A6I2M9A0</accession>
<evidence type="ECO:0000256" key="5">
    <source>
        <dbReference type="ARBA" id="ARBA00016406"/>
    </source>
</evidence>
<keyword evidence="8" id="KW-0521">NADP</keyword>
<dbReference type="SUPFAM" id="SSF51905">
    <property type="entry name" value="FAD/NAD(P)-binding domain"/>
    <property type="match status" value="1"/>
</dbReference>
<evidence type="ECO:0000256" key="11">
    <source>
        <dbReference type="ARBA" id="ARBA00031158"/>
    </source>
</evidence>
<dbReference type="EC" id="1.14.13.59" evidence="4"/>
<evidence type="ECO:0000256" key="10">
    <source>
        <dbReference type="ARBA" id="ARBA00029939"/>
    </source>
</evidence>
<dbReference type="PANTHER" id="PTHR42802:SF1">
    <property type="entry name" value="L-ORNITHINE N(5)-MONOOXYGENASE"/>
    <property type="match status" value="1"/>
</dbReference>
<comment type="pathway">
    <text evidence="2">Siderophore biosynthesis.</text>
</comment>
<evidence type="ECO:0000256" key="1">
    <source>
        <dbReference type="ARBA" id="ARBA00001974"/>
    </source>
</evidence>
<evidence type="ECO:0000313" key="15">
    <source>
        <dbReference type="EMBL" id="MRX53957.1"/>
    </source>
</evidence>
<dbReference type="Proteomes" id="UP000441585">
    <property type="component" value="Unassembled WGS sequence"/>
</dbReference>
<dbReference type="InterPro" id="IPR036188">
    <property type="entry name" value="FAD/NAD-bd_sf"/>
</dbReference>
<evidence type="ECO:0000313" key="16">
    <source>
        <dbReference type="Proteomes" id="UP000441585"/>
    </source>
</evidence>
<name>A0A6I2M9A0_9BACI</name>
<evidence type="ECO:0000256" key="3">
    <source>
        <dbReference type="ARBA" id="ARBA00007588"/>
    </source>
</evidence>
<evidence type="ECO:0000256" key="2">
    <source>
        <dbReference type="ARBA" id="ARBA00004924"/>
    </source>
</evidence>
<evidence type="ECO:0000256" key="8">
    <source>
        <dbReference type="ARBA" id="ARBA00022857"/>
    </source>
</evidence>
<evidence type="ECO:0000256" key="7">
    <source>
        <dbReference type="ARBA" id="ARBA00022827"/>
    </source>
</evidence>
<comment type="cofactor">
    <cofactor evidence="1">
        <name>FAD</name>
        <dbReference type="ChEBI" id="CHEBI:57692"/>
    </cofactor>
</comment>
<gene>
    <name evidence="15" type="ORF">GJU41_08220</name>
</gene>
<protein>
    <recommendedName>
        <fullName evidence="5">L-lysine N6-monooxygenase MbtG</fullName>
        <ecNumber evidence="4">1.14.13.59</ecNumber>
    </recommendedName>
    <alternativeName>
        <fullName evidence="13">Lysine 6-N-hydroxylase</fullName>
    </alternativeName>
    <alternativeName>
        <fullName evidence="12">Lysine N6-hydroxylase</fullName>
    </alternativeName>
    <alternativeName>
        <fullName evidence="10">Lysine-N-oxygenase</fullName>
    </alternativeName>
    <alternativeName>
        <fullName evidence="11">Mycobactin synthase protein G</fullName>
    </alternativeName>
</protein>
<comment type="catalytic activity">
    <reaction evidence="14">
        <text>L-lysine + NADPH + O2 = N(6)-hydroxy-L-lysine + NADP(+) + H2O</text>
        <dbReference type="Rhea" id="RHEA:23228"/>
        <dbReference type="ChEBI" id="CHEBI:15377"/>
        <dbReference type="ChEBI" id="CHEBI:15379"/>
        <dbReference type="ChEBI" id="CHEBI:32551"/>
        <dbReference type="ChEBI" id="CHEBI:57783"/>
        <dbReference type="ChEBI" id="CHEBI:57820"/>
        <dbReference type="ChEBI" id="CHEBI:58349"/>
        <dbReference type="EC" id="1.14.13.59"/>
    </reaction>
</comment>
<keyword evidence="9" id="KW-0560">Oxidoreductase</keyword>
<evidence type="ECO:0000256" key="4">
    <source>
        <dbReference type="ARBA" id="ARBA00013076"/>
    </source>
</evidence>
<dbReference type="AlphaFoldDB" id="A0A6I2M9A0"/>
<dbReference type="GO" id="GO:0047091">
    <property type="term" value="F:L-lysine 6-monooxygenase (NADPH) activity"/>
    <property type="evidence" value="ECO:0007669"/>
    <property type="project" value="UniProtKB-EC"/>
</dbReference>
<evidence type="ECO:0000256" key="13">
    <source>
        <dbReference type="ARBA" id="ARBA00032738"/>
    </source>
</evidence>
<organism evidence="15 16">
    <name type="scientific">Metabacillus idriensis</name>
    <dbReference type="NCBI Taxonomy" id="324768"/>
    <lineage>
        <taxon>Bacteria</taxon>
        <taxon>Bacillati</taxon>
        <taxon>Bacillota</taxon>
        <taxon>Bacilli</taxon>
        <taxon>Bacillales</taxon>
        <taxon>Bacillaceae</taxon>
        <taxon>Metabacillus</taxon>
    </lineage>
</organism>
<dbReference type="RefSeq" id="WP_154318265.1">
    <property type="nucleotide sequence ID" value="NZ_CAJGAA010000001.1"/>
</dbReference>
<evidence type="ECO:0000256" key="6">
    <source>
        <dbReference type="ARBA" id="ARBA00022630"/>
    </source>
</evidence>
<dbReference type="PANTHER" id="PTHR42802">
    <property type="entry name" value="MONOOXYGENASE"/>
    <property type="match status" value="1"/>
</dbReference>
<dbReference type="Pfam" id="PF13434">
    <property type="entry name" value="Lys_Orn_oxgnase"/>
    <property type="match status" value="1"/>
</dbReference>
<keyword evidence="16" id="KW-1185">Reference proteome</keyword>